<evidence type="ECO:0000313" key="13">
    <source>
        <dbReference type="EMBL" id="TCV01649.1"/>
    </source>
</evidence>
<dbReference type="Gene3D" id="2.40.50.1070">
    <property type="match status" value="1"/>
</dbReference>
<evidence type="ECO:0000256" key="5">
    <source>
        <dbReference type="ARBA" id="ARBA00022691"/>
    </source>
</evidence>
<proteinExistence type="inferred from homology"/>
<keyword evidence="8 9" id="KW-0411">Iron-sulfur</keyword>
<dbReference type="Gene3D" id="2.40.50.140">
    <property type="entry name" value="Nucleic acid-binding proteins"/>
    <property type="match status" value="1"/>
</dbReference>
<keyword evidence="14" id="KW-1185">Reference proteome</keyword>
<dbReference type="PROSITE" id="PS50926">
    <property type="entry name" value="TRAM"/>
    <property type="match status" value="1"/>
</dbReference>
<evidence type="ECO:0000256" key="11">
    <source>
        <dbReference type="PROSITE-ProRule" id="PRU10015"/>
    </source>
</evidence>
<dbReference type="GO" id="GO:0003723">
    <property type="term" value="F:RNA binding"/>
    <property type="evidence" value="ECO:0007669"/>
    <property type="project" value="InterPro"/>
</dbReference>
<feature type="binding site" evidence="9">
    <location>
        <position position="155"/>
    </location>
    <ligand>
        <name>[4Fe-4S] cluster</name>
        <dbReference type="ChEBI" id="CHEBI:49883"/>
    </ligand>
</feature>
<feature type="binding site" evidence="9">
    <location>
        <position position="298"/>
    </location>
    <ligand>
        <name>S-adenosyl-L-methionine</name>
        <dbReference type="ChEBI" id="CHEBI:59789"/>
    </ligand>
</feature>
<dbReference type="PANTHER" id="PTHR11061">
    <property type="entry name" value="RNA M5U METHYLTRANSFERASE"/>
    <property type="match status" value="1"/>
</dbReference>
<feature type="binding site" evidence="9">
    <location>
        <position position="69"/>
    </location>
    <ligand>
        <name>[4Fe-4S] cluster</name>
        <dbReference type="ChEBI" id="CHEBI:49883"/>
    </ligand>
</feature>
<dbReference type="InterPro" id="IPR030390">
    <property type="entry name" value="MeTrfase_TrmA_AS"/>
</dbReference>
<dbReference type="HAMAP" id="MF_01010">
    <property type="entry name" value="23SrRNA_methyltr_RlmD"/>
    <property type="match status" value="1"/>
</dbReference>
<dbReference type="Pfam" id="PF01938">
    <property type="entry name" value="TRAM"/>
    <property type="match status" value="1"/>
</dbReference>
<dbReference type="CDD" id="cd02440">
    <property type="entry name" value="AdoMet_MTases"/>
    <property type="match status" value="1"/>
</dbReference>
<evidence type="ECO:0000256" key="7">
    <source>
        <dbReference type="ARBA" id="ARBA00023004"/>
    </source>
</evidence>
<dbReference type="PROSITE" id="PS51687">
    <property type="entry name" value="SAM_MT_RNA_M5U"/>
    <property type="match status" value="1"/>
</dbReference>
<feature type="binding site" evidence="9 10">
    <location>
        <position position="314"/>
    </location>
    <ligand>
        <name>S-adenosyl-L-methionine</name>
        <dbReference type="ChEBI" id="CHEBI:59789"/>
    </ligand>
</feature>
<feature type="binding site" evidence="9">
    <location>
        <position position="78"/>
    </location>
    <ligand>
        <name>[4Fe-4S] cluster</name>
        <dbReference type="ChEBI" id="CHEBI:49883"/>
    </ligand>
</feature>
<reference evidence="13 14" key="1">
    <citation type="submission" date="2019-03" db="EMBL/GenBank/DDBJ databases">
        <title>Genomic Encyclopedia of Type Strains, Phase IV (KMG-IV): sequencing the most valuable type-strain genomes for metagenomic binning, comparative biology and taxonomic classification.</title>
        <authorList>
            <person name="Goeker M."/>
        </authorList>
    </citation>
    <scope>NUCLEOTIDE SEQUENCE [LARGE SCALE GENOMIC DNA]</scope>
    <source>
        <strain evidence="13 14">DSM 100048</strain>
    </source>
</reference>
<dbReference type="InterPro" id="IPR002792">
    <property type="entry name" value="TRAM_dom"/>
</dbReference>
<dbReference type="InterPro" id="IPR012340">
    <property type="entry name" value="NA-bd_OB-fold"/>
</dbReference>
<dbReference type="GO" id="GO:0070475">
    <property type="term" value="P:rRNA base methylation"/>
    <property type="evidence" value="ECO:0007669"/>
    <property type="project" value="TreeGrafter"/>
</dbReference>
<dbReference type="Gene3D" id="3.40.50.150">
    <property type="entry name" value="Vaccinia Virus protein VP39"/>
    <property type="match status" value="1"/>
</dbReference>
<feature type="domain" description="TRAM" evidence="12">
    <location>
        <begin position="1"/>
        <end position="56"/>
    </location>
</feature>
<accession>A0A4R3VDH8</accession>
<feature type="active site" description="Nucleophile" evidence="9 10">
    <location>
        <position position="393"/>
    </location>
</feature>
<keyword evidence="6 9" id="KW-0479">Metal-binding</keyword>
<keyword evidence="5 9" id="KW-0949">S-adenosyl-L-methionine</keyword>
<dbReference type="SUPFAM" id="SSF50249">
    <property type="entry name" value="Nucleic acid-binding proteins"/>
    <property type="match status" value="1"/>
</dbReference>
<feature type="binding site" evidence="9 10">
    <location>
        <position position="363"/>
    </location>
    <ligand>
        <name>S-adenosyl-L-methionine</name>
        <dbReference type="ChEBI" id="CHEBI:59789"/>
    </ligand>
</feature>
<evidence type="ECO:0000256" key="10">
    <source>
        <dbReference type="PROSITE-ProRule" id="PRU01024"/>
    </source>
</evidence>
<dbReference type="GO" id="GO:0070041">
    <property type="term" value="F:rRNA (uridine-C5-)-methyltransferase activity"/>
    <property type="evidence" value="ECO:0007669"/>
    <property type="project" value="UniProtKB-UniRule"/>
</dbReference>
<dbReference type="RefSeq" id="WP_279389450.1">
    <property type="nucleotide sequence ID" value="NZ_JBHRVM010000001.1"/>
</dbReference>
<feature type="active site" evidence="11">
    <location>
        <position position="393"/>
    </location>
</feature>
<dbReference type="GO" id="GO:0051539">
    <property type="term" value="F:4 iron, 4 sulfur cluster binding"/>
    <property type="evidence" value="ECO:0007669"/>
    <property type="project" value="UniProtKB-KW"/>
</dbReference>
<dbReference type="AlphaFoldDB" id="A0A4R3VDH8"/>
<feature type="binding site" evidence="9 10">
    <location>
        <position position="264"/>
    </location>
    <ligand>
        <name>S-adenosyl-L-methionine</name>
        <dbReference type="ChEBI" id="CHEBI:59789"/>
    </ligand>
</feature>
<dbReference type="PROSITE" id="PS01231">
    <property type="entry name" value="TRMA_2"/>
    <property type="match status" value="1"/>
</dbReference>
<evidence type="ECO:0000256" key="6">
    <source>
        <dbReference type="ARBA" id="ARBA00022723"/>
    </source>
</evidence>
<comment type="similarity">
    <text evidence="9">Belongs to the class I-like SAM-binding methyltransferase superfamily. RNA M5U methyltransferase family. RlmD subfamily.</text>
</comment>
<comment type="caution">
    <text evidence="13">The sequence shown here is derived from an EMBL/GenBank/DDBJ whole genome shotgun (WGS) entry which is preliminary data.</text>
</comment>
<keyword evidence="4 9" id="KW-0808">Transferase</keyword>
<evidence type="ECO:0000256" key="3">
    <source>
        <dbReference type="ARBA" id="ARBA00022603"/>
    </source>
</evidence>
<evidence type="ECO:0000256" key="1">
    <source>
        <dbReference type="ARBA" id="ARBA00022485"/>
    </source>
</evidence>
<dbReference type="SUPFAM" id="SSF53335">
    <property type="entry name" value="S-adenosyl-L-methionine-dependent methyltransferases"/>
    <property type="match status" value="1"/>
</dbReference>
<comment type="catalytic activity">
    <reaction evidence="9">
        <text>uridine(1939) in 23S rRNA + S-adenosyl-L-methionine = 5-methyluridine(1939) in 23S rRNA + S-adenosyl-L-homocysteine + H(+)</text>
        <dbReference type="Rhea" id="RHEA:42908"/>
        <dbReference type="Rhea" id="RHEA-COMP:10278"/>
        <dbReference type="Rhea" id="RHEA-COMP:10279"/>
        <dbReference type="ChEBI" id="CHEBI:15378"/>
        <dbReference type="ChEBI" id="CHEBI:57856"/>
        <dbReference type="ChEBI" id="CHEBI:59789"/>
        <dbReference type="ChEBI" id="CHEBI:65315"/>
        <dbReference type="ChEBI" id="CHEBI:74447"/>
        <dbReference type="EC" id="2.1.1.190"/>
    </reaction>
</comment>
<gene>
    <name evidence="9" type="primary">rlmD</name>
    <name evidence="13" type="ORF">EV686_102362</name>
</gene>
<keyword evidence="1 9" id="KW-0004">4Fe-4S</keyword>
<dbReference type="InterPro" id="IPR001566">
    <property type="entry name" value="23S_rRNA_MeTrfase_RlmD"/>
</dbReference>
<evidence type="ECO:0000313" key="14">
    <source>
        <dbReference type="Proteomes" id="UP000294692"/>
    </source>
</evidence>
<dbReference type="PANTHER" id="PTHR11061:SF49">
    <property type="entry name" value="23S RRNA (URACIL(1939)-C(5))-METHYLTRANSFERASE RLMD"/>
    <property type="match status" value="1"/>
</dbReference>
<feature type="binding site" evidence="9">
    <location>
        <position position="75"/>
    </location>
    <ligand>
        <name>[4Fe-4S] cluster</name>
        <dbReference type="ChEBI" id="CHEBI:49883"/>
    </ligand>
</feature>
<keyword evidence="7 9" id="KW-0408">Iron</keyword>
<dbReference type="Pfam" id="PF05958">
    <property type="entry name" value="tRNA_U5-meth_tr"/>
    <property type="match status" value="1"/>
</dbReference>
<evidence type="ECO:0000256" key="8">
    <source>
        <dbReference type="ARBA" id="ARBA00023014"/>
    </source>
</evidence>
<name>A0A4R3VDH8_9BURK</name>
<dbReference type="EC" id="2.1.1.190" evidence="9"/>
<protein>
    <recommendedName>
        <fullName evidence="9">23S rRNA (uracil(1939)-C(5))-methyltransferase RlmD</fullName>
        <ecNumber evidence="9">2.1.1.190</ecNumber>
    </recommendedName>
    <alternativeName>
        <fullName evidence="9">23S rRNA(m5U1939)-methyltransferase</fullName>
    </alternativeName>
</protein>
<feature type="binding site" evidence="9 10">
    <location>
        <position position="293"/>
    </location>
    <ligand>
        <name>S-adenosyl-L-methionine</name>
        <dbReference type="ChEBI" id="CHEBI:59789"/>
    </ligand>
</feature>
<dbReference type="InterPro" id="IPR030391">
    <property type="entry name" value="MeTrfase_TrmA_CS"/>
</dbReference>
<evidence type="ECO:0000256" key="9">
    <source>
        <dbReference type="HAMAP-Rule" id="MF_01010"/>
    </source>
</evidence>
<dbReference type="NCBIfam" id="NF009639">
    <property type="entry name" value="PRK13168.1"/>
    <property type="match status" value="1"/>
</dbReference>
<dbReference type="Proteomes" id="UP000294692">
    <property type="component" value="Unassembled WGS sequence"/>
</dbReference>
<dbReference type="InterPro" id="IPR010280">
    <property type="entry name" value="U5_MeTrfase_fam"/>
</dbReference>
<comment type="function">
    <text evidence="9">Catalyzes the formation of 5-methyl-uridine at position 1939 (m5U1939) in 23S rRNA.</text>
</comment>
<organism evidence="13 14">
    <name type="scientific">Paracandidimonas soli</name>
    <dbReference type="NCBI Taxonomy" id="1917182"/>
    <lineage>
        <taxon>Bacteria</taxon>
        <taxon>Pseudomonadati</taxon>
        <taxon>Pseudomonadota</taxon>
        <taxon>Betaproteobacteria</taxon>
        <taxon>Burkholderiales</taxon>
        <taxon>Alcaligenaceae</taxon>
        <taxon>Paracandidimonas</taxon>
    </lineage>
</organism>
<sequence>MPPACVLHIDSLDIEGRGVARHDGKVFFVEGALPGELVRASVLQEKARYALARLDQVLKPSPQRRRAPCLYADTCGGCSMQHLEPSAQVATKQRVLEDTLRRIGGVKPEQILPPLHGPEWAYRHRARLAVRAAAGVVRIGYREQGSHRIADVQSCAVLPAHVSSLLPALHAMVASLSMPQSIREIGVAAGSAATALVLHHEHALSREDIALLREFAARHGILWWLQPPSRRELHPLNPGDRDALSYALPAFGLRMPYFPTDFTQANPGLNQVMVSKALQLLDARPTDRVADFFCGLGNFSLPLAIQARQVLGVEGSRALTERAMQAAQDNHLQEKVRFATTDLFAVDAHWLRRQKRFDRVLLDPPRDGAQALCLALAGLAPGEAPERIVYVSCNPATLARDAGILAKSYRLLAAGVINMFPHTGHVESLAVFERIYTGRP</sequence>
<keyword evidence="3 9" id="KW-0489">Methyltransferase</keyword>
<keyword evidence="2 9" id="KW-0698">rRNA processing</keyword>
<feature type="binding site" evidence="9">
    <location>
        <position position="342"/>
    </location>
    <ligand>
        <name>S-adenosyl-L-methionine</name>
        <dbReference type="ChEBI" id="CHEBI:59789"/>
    </ligand>
</feature>
<dbReference type="EMBL" id="SMBX01000002">
    <property type="protein sequence ID" value="TCV01649.1"/>
    <property type="molecule type" value="Genomic_DNA"/>
</dbReference>
<evidence type="ECO:0000256" key="4">
    <source>
        <dbReference type="ARBA" id="ARBA00022679"/>
    </source>
</evidence>
<evidence type="ECO:0000259" key="12">
    <source>
        <dbReference type="PROSITE" id="PS50926"/>
    </source>
</evidence>
<evidence type="ECO:0000256" key="2">
    <source>
        <dbReference type="ARBA" id="ARBA00022552"/>
    </source>
</evidence>
<dbReference type="GO" id="GO:0005506">
    <property type="term" value="F:iron ion binding"/>
    <property type="evidence" value="ECO:0007669"/>
    <property type="project" value="UniProtKB-UniRule"/>
</dbReference>
<dbReference type="PROSITE" id="PS01230">
    <property type="entry name" value="TRMA_1"/>
    <property type="match status" value="1"/>
</dbReference>
<dbReference type="InterPro" id="IPR029063">
    <property type="entry name" value="SAM-dependent_MTases_sf"/>
</dbReference>